<proteinExistence type="inferred from homology"/>
<feature type="transmembrane region" description="Helical" evidence="5">
    <location>
        <begin position="38"/>
        <end position="61"/>
    </location>
</feature>
<dbReference type="GO" id="GO:0008137">
    <property type="term" value="F:NADH dehydrogenase (ubiquinone) activity"/>
    <property type="evidence" value="ECO:0007669"/>
    <property type="project" value="InterPro"/>
</dbReference>
<feature type="transmembrane region" description="Helical" evidence="5">
    <location>
        <begin position="105"/>
        <end position="122"/>
    </location>
</feature>
<dbReference type="Proteomes" id="UP000178885">
    <property type="component" value="Unassembled WGS sequence"/>
</dbReference>
<dbReference type="GO" id="GO:0050136">
    <property type="term" value="F:NADH dehydrogenase (quinone) (non-electrogenic) activity"/>
    <property type="evidence" value="ECO:0007669"/>
    <property type="project" value="UniProtKB-UniRule"/>
</dbReference>
<dbReference type="HAMAP" id="MF_00445">
    <property type="entry name" value="NDH1_NuoN_1"/>
    <property type="match status" value="1"/>
</dbReference>
<accession>A0A1F6TKX4</accession>
<feature type="transmembrane region" description="Helical" evidence="5">
    <location>
        <begin position="12"/>
        <end position="31"/>
    </location>
</feature>
<dbReference type="GO" id="GO:0042773">
    <property type="term" value="P:ATP synthesis coupled electron transport"/>
    <property type="evidence" value="ECO:0007669"/>
    <property type="project" value="InterPro"/>
</dbReference>
<evidence type="ECO:0000256" key="3">
    <source>
        <dbReference type="ARBA" id="ARBA00022989"/>
    </source>
</evidence>
<evidence type="ECO:0000256" key="5">
    <source>
        <dbReference type="HAMAP-Rule" id="MF_00445"/>
    </source>
</evidence>
<evidence type="ECO:0000256" key="6">
    <source>
        <dbReference type="RuleBase" id="RU000320"/>
    </source>
</evidence>
<dbReference type="NCBIfam" id="TIGR01770">
    <property type="entry name" value="NDH_I_N"/>
    <property type="match status" value="1"/>
</dbReference>
<keyword evidence="5" id="KW-0813">Transport</keyword>
<feature type="transmembrane region" description="Helical" evidence="5">
    <location>
        <begin position="159"/>
        <end position="182"/>
    </location>
</feature>
<evidence type="ECO:0000259" key="7">
    <source>
        <dbReference type="Pfam" id="PF00361"/>
    </source>
</evidence>
<sequence length="480" mass="51996">MTFITANVLPAAPEIFVFSMACMILIVDLFLTEPRRVVSYLLTQLTLAGAAVLTVQGLAAPGYAFNGMFVADVLAGVLKLAIYLVTFFVFAYSRDYLRDRGMFRGEYFVLGLFGVVGMMAMVSASHFLTLYLGLELLSLSLYAMVAFQRDSDQATEAAMKYFVLGAIASGMLLYGMSMLYGVTRSLDIATVRQAVSALPPDHTLLVFGLVFVVVGIAFKLGAVPFHMWVPDVYHGAPTAVTLYLGTAPKLAAFALVMRLLIGGVEHLSASWQDMLVILAVLSMGIGNIVAIAQDNLKRMLAYSSISHTGFFLLGILSASPNGYSSALFYVLVYAVMSLGSFGMIVLLSRAGFEAERLADFKGLNQRSPWYAFLMMLLMFSMAGVPPTVGFYAKLLVIQSVVNAGLVWLAVAAVLLAVIGAYYYLRVVKLMYFDDAEDRSPIAARGDVKVLLGANALSLLVSMPWIGALIDLCRQAIQGIR</sequence>
<feature type="transmembrane region" description="Helical" evidence="5">
    <location>
        <begin position="274"/>
        <end position="292"/>
    </location>
</feature>
<gene>
    <name evidence="5" type="primary">nuoN</name>
    <name evidence="8" type="ORF">A2151_08320</name>
</gene>
<dbReference type="STRING" id="1817760.A2151_08320"/>
<organism evidence="8 9">
    <name type="scientific">Candidatus Muproteobacteria bacterium RBG_16_65_34</name>
    <dbReference type="NCBI Taxonomy" id="1817760"/>
    <lineage>
        <taxon>Bacteria</taxon>
        <taxon>Pseudomonadati</taxon>
        <taxon>Pseudomonadota</taxon>
        <taxon>Candidatus Muproteobacteria</taxon>
    </lineage>
</organism>
<feature type="domain" description="NADH:quinone oxidoreductase/Mrp antiporter transmembrane" evidence="7">
    <location>
        <begin position="124"/>
        <end position="418"/>
    </location>
</feature>
<feature type="transmembrane region" description="Helical" evidence="5">
    <location>
        <begin position="73"/>
        <end position="93"/>
    </location>
</feature>
<evidence type="ECO:0000313" key="8">
    <source>
        <dbReference type="EMBL" id="OGI45762.1"/>
    </source>
</evidence>
<dbReference type="AlphaFoldDB" id="A0A1F6TKX4"/>
<keyword evidence="3 5" id="KW-1133">Transmembrane helix</keyword>
<reference evidence="8 9" key="1">
    <citation type="journal article" date="2016" name="Nat. Commun.">
        <title>Thousands of microbial genomes shed light on interconnected biogeochemical processes in an aquifer system.</title>
        <authorList>
            <person name="Anantharaman K."/>
            <person name="Brown C.T."/>
            <person name="Hug L.A."/>
            <person name="Sharon I."/>
            <person name="Castelle C.J."/>
            <person name="Probst A.J."/>
            <person name="Thomas B.C."/>
            <person name="Singh A."/>
            <person name="Wilkins M.J."/>
            <person name="Karaoz U."/>
            <person name="Brodie E.L."/>
            <person name="Williams K.H."/>
            <person name="Hubbard S.S."/>
            <person name="Banfield J.F."/>
        </authorList>
    </citation>
    <scope>NUCLEOTIDE SEQUENCE [LARGE SCALE GENOMIC DNA]</scope>
</reference>
<comment type="similarity">
    <text evidence="5">Belongs to the complex I subunit 2 family.</text>
</comment>
<comment type="caution">
    <text evidence="8">The sequence shown here is derived from an EMBL/GenBank/DDBJ whole genome shotgun (WGS) entry which is preliminary data.</text>
</comment>
<dbReference type="PRINTS" id="PR01434">
    <property type="entry name" value="NADHDHGNASE5"/>
</dbReference>
<evidence type="ECO:0000256" key="4">
    <source>
        <dbReference type="ARBA" id="ARBA00023136"/>
    </source>
</evidence>
<dbReference type="InterPro" id="IPR010096">
    <property type="entry name" value="NADH-Q_OxRdtase_suN/2"/>
</dbReference>
<comment type="catalytic activity">
    <reaction evidence="5">
        <text>a quinone + NADH + 5 H(+)(in) = a quinol + NAD(+) + 4 H(+)(out)</text>
        <dbReference type="Rhea" id="RHEA:57888"/>
        <dbReference type="ChEBI" id="CHEBI:15378"/>
        <dbReference type="ChEBI" id="CHEBI:24646"/>
        <dbReference type="ChEBI" id="CHEBI:57540"/>
        <dbReference type="ChEBI" id="CHEBI:57945"/>
        <dbReference type="ChEBI" id="CHEBI:132124"/>
    </reaction>
</comment>
<dbReference type="NCBIfam" id="NF004442">
    <property type="entry name" value="PRK05777.1-5"/>
    <property type="match status" value="1"/>
</dbReference>
<feature type="transmembrane region" description="Helical" evidence="5">
    <location>
        <begin position="128"/>
        <end position="147"/>
    </location>
</feature>
<dbReference type="GO" id="GO:0012505">
    <property type="term" value="C:endomembrane system"/>
    <property type="evidence" value="ECO:0007669"/>
    <property type="project" value="UniProtKB-SubCell"/>
</dbReference>
<keyword evidence="4 5" id="KW-0472">Membrane</keyword>
<dbReference type="EC" id="7.1.1.-" evidence="5"/>
<keyword evidence="5" id="KW-0830">Ubiquinone</keyword>
<dbReference type="GO" id="GO:0005886">
    <property type="term" value="C:plasma membrane"/>
    <property type="evidence" value="ECO:0007669"/>
    <property type="project" value="UniProtKB-SubCell"/>
</dbReference>
<feature type="transmembrane region" description="Helical" evidence="5">
    <location>
        <begin position="240"/>
        <end position="262"/>
    </location>
</feature>
<comment type="subcellular location">
    <subcellularLocation>
        <location evidence="5">Cell membrane</location>
        <topology evidence="5">Multi-pass membrane protein</topology>
    </subcellularLocation>
    <subcellularLocation>
        <location evidence="1">Endomembrane system</location>
        <topology evidence="1">Multi-pass membrane protein</topology>
    </subcellularLocation>
    <subcellularLocation>
        <location evidence="6">Membrane</location>
        <topology evidence="6">Multi-pass membrane protein</topology>
    </subcellularLocation>
</comment>
<keyword evidence="5" id="KW-1003">Cell membrane</keyword>
<dbReference type="GO" id="GO:0048038">
    <property type="term" value="F:quinone binding"/>
    <property type="evidence" value="ECO:0007669"/>
    <property type="project" value="UniProtKB-KW"/>
</dbReference>
<keyword evidence="2 5" id="KW-0812">Transmembrane</keyword>
<evidence type="ECO:0000313" key="9">
    <source>
        <dbReference type="Proteomes" id="UP000178885"/>
    </source>
</evidence>
<dbReference type="InterPro" id="IPR001750">
    <property type="entry name" value="ND/Mrp_TM"/>
</dbReference>
<evidence type="ECO:0000256" key="1">
    <source>
        <dbReference type="ARBA" id="ARBA00004127"/>
    </source>
</evidence>
<feature type="transmembrane region" description="Helical" evidence="5">
    <location>
        <begin position="202"/>
        <end position="228"/>
    </location>
</feature>
<keyword evidence="5" id="KW-1278">Translocase</keyword>
<comment type="subunit">
    <text evidence="5">NDH-1 is composed of 14 different subunits. Subunits NuoA, H, J, K, L, M, N constitute the membrane sector of the complex.</text>
</comment>
<protein>
    <recommendedName>
        <fullName evidence="5">NADH-quinone oxidoreductase subunit N</fullName>
        <ecNumber evidence="5">7.1.1.-</ecNumber>
    </recommendedName>
    <alternativeName>
        <fullName evidence="5">NADH dehydrogenase I subunit N</fullName>
    </alternativeName>
    <alternativeName>
        <fullName evidence="5">NDH-1 subunit N</fullName>
    </alternativeName>
</protein>
<keyword evidence="5" id="KW-0874">Quinone</keyword>
<evidence type="ECO:0000256" key="2">
    <source>
        <dbReference type="ARBA" id="ARBA00022692"/>
    </source>
</evidence>
<dbReference type="Pfam" id="PF00361">
    <property type="entry name" value="Proton_antipo_M"/>
    <property type="match status" value="1"/>
</dbReference>
<comment type="function">
    <text evidence="5">NDH-1 shuttles electrons from NADH, via FMN and iron-sulfur (Fe-S) centers, to quinones in the respiratory chain. The immediate electron acceptor for the enzyme in this species is believed to be ubiquinone. Couples the redox reaction to proton translocation (for every two electrons transferred, four hydrogen ions are translocated across the cytoplasmic membrane), and thus conserves the redox energy in a proton gradient.</text>
</comment>
<keyword evidence="5" id="KW-0520">NAD</keyword>
<feature type="transmembrane region" description="Helical" evidence="5">
    <location>
        <begin position="369"/>
        <end position="392"/>
    </location>
</feature>
<feature type="transmembrane region" description="Helical" evidence="5">
    <location>
        <begin position="299"/>
        <end position="320"/>
    </location>
</feature>
<name>A0A1F6TKX4_9PROT</name>
<dbReference type="PANTHER" id="PTHR22773">
    <property type="entry name" value="NADH DEHYDROGENASE"/>
    <property type="match status" value="1"/>
</dbReference>
<feature type="transmembrane region" description="Helical" evidence="5">
    <location>
        <begin position="404"/>
        <end position="424"/>
    </location>
</feature>
<dbReference type="EMBL" id="MFSU01000096">
    <property type="protein sequence ID" value="OGI45762.1"/>
    <property type="molecule type" value="Genomic_DNA"/>
</dbReference>
<feature type="transmembrane region" description="Helical" evidence="5">
    <location>
        <begin position="326"/>
        <end position="348"/>
    </location>
</feature>